<feature type="transmembrane region" description="Helical" evidence="1">
    <location>
        <begin position="56"/>
        <end position="74"/>
    </location>
</feature>
<feature type="transmembrane region" description="Helical" evidence="1">
    <location>
        <begin position="6"/>
        <end position="26"/>
    </location>
</feature>
<dbReference type="NCBIfam" id="TIGR02226">
    <property type="entry name" value="two_anch"/>
    <property type="match status" value="1"/>
</dbReference>
<name>A0A259U2U1_9BACT</name>
<evidence type="ECO:0000259" key="2">
    <source>
        <dbReference type="Pfam" id="PF07584"/>
    </source>
</evidence>
<evidence type="ECO:0000256" key="1">
    <source>
        <dbReference type="SAM" id="Phobius"/>
    </source>
</evidence>
<dbReference type="InParanoid" id="A0A259U2U1"/>
<dbReference type="EMBL" id="MQWB01000001">
    <property type="protein sequence ID" value="OZC04282.1"/>
    <property type="molecule type" value="Genomic_DNA"/>
</dbReference>
<accession>A0A259U2U1</accession>
<dbReference type="InterPro" id="IPR036465">
    <property type="entry name" value="vWFA_dom_sf"/>
</dbReference>
<dbReference type="Pfam" id="PF13519">
    <property type="entry name" value="VWA_2"/>
    <property type="match status" value="1"/>
</dbReference>
<feature type="domain" description="VWFA" evidence="3">
    <location>
        <begin position="95"/>
        <end position="198"/>
    </location>
</feature>
<evidence type="ECO:0000313" key="4">
    <source>
        <dbReference type="EMBL" id="OZC04282.1"/>
    </source>
</evidence>
<keyword evidence="1" id="KW-0812">Transmembrane</keyword>
<dbReference type="InterPro" id="IPR029062">
    <property type="entry name" value="Class_I_gatase-like"/>
</dbReference>
<dbReference type="Gene3D" id="3.40.50.880">
    <property type="match status" value="1"/>
</dbReference>
<evidence type="ECO:0000313" key="5">
    <source>
        <dbReference type="Proteomes" id="UP000216446"/>
    </source>
</evidence>
<keyword evidence="5" id="KW-1185">Reference proteome</keyword>
<proteinExistence type="predicted"/>
<keyword evidence="1" id="KW-0472">Membrane</keyword>
<dbReference type="SUPFAM" id="SSF52317">
    <property type="entry name" value="Class I glutamine amidotransferase-like"/>
    <property type="match status" value="1"/>
</dbReference>
<evidence type="ECO:0000259" key="3">
    <source>
        <dbReference type="Pfam" id="PF13519"/>
    </source>
</evidence>
<dbReference type="PANTHER" id="PTHR37464:SF1">
    <property type="entry name" value="BLL2463 PROTEIN"/>
    <property type="match status" value="1"/>
</dbReference>
<dbReference type="RefSeq" id="WP_094550579.1">
    <property type="nucleotide sequence ID" value="NZ_MQWB01000001.1"/>
</dbReference>
<evidence type="ECO:0008006" key="6">
    <source>
        <dbReference type="Google" id="ProtNLM"/>
    </source>
</evidence>
<dbReference type="Gene3D" id="3.40.50.410">
    <property type="entry name" value="von Willebrand factor, type A domain"/>
    <property type="match status" value="1"/>
</dbReference>
<sequence>MTFLNPLVLFGLAAAAIPILIHLFNFRRPREVDFSTLRFLREVERQSMRRVRIRQWLLLALRTLAIVCLVLAFAQPTRQSAWDGVFGETSARSLALVVDNSLSTGLRDARGALLDQEREIAEALIDASGRGDERMIVPTAPQPGLTSTRFLTPEPALDALTELAPASGAAALTATLARAASLLEDATHPRREIVVFSDLQASTLTDSASARLPESVGVTLIPVGGQTITNTAVTDVQVKSQIVEPGRPVQVEATIQRWGGRAETIAVRLILDGRPVAESAADVVPGRAVTVPFTVTPPARGWLGGEVRIEPDGAEWDDARYFTLRVPPPPRVLLVSGGDARADMARLALEVAAESGALTVTEVDEAGLSGADLDALDAVFLVAPREISSGEAQALQRFASGGGGILLFAGDGVAEGGANTLLDALGAGRFEGARGQVGGEVVARLSDSSLDHPIFAGVFEDARPRLEEVAIQRLAAFRARGGQTLLGTTSGVPLLHETRVGDGALLVLSVPPDPSWSELPERGLFVPLLFRSASYLAAGSEVAERASLDAREGGTVRVENATAGAPLRLVSASGVALTPAQRTVPGAVLLEVGAEAAQPGLYRVMQGERKLRTVAVNGDARESDPTPLSPEAAAEILETASGRPVRVLDASGGAGLEALATREETGGVPLWTVLLGIALAALVAETLVASRWRPEREPVAA</sequence>
<dbReference type="OrthoDB" id="9810200at2"/>
<gene>
    <name evidence="4" type="ORF">BSZ36_15610</name>
</gene>
<comment type="caution">
    <text evidence="4">The sequence shown here is derived from an EMBL/GenBank/DDBJ whole genome shotgun (WGS) entry which is preliminary data.</text>
</comment>
<organism evidence="4 5">
    <name type="scientific">Rubricoccus marinus</name>
    <dbReference type="NCBI Taxonomy" id="716817"/>
    <lineage>
        <taxon>Bacteria</taxon>
        <taxon>Pseudomonadati</taxon>
        <taxon>Rhodothermota</taxon>
        <taxon>Rhodothermia</taxon>
        <taxon>Rhodothermales</taxon>
        <taxon>Rubricoccaceae</taxon>
        <taxon>Rubricoccus</taxon>
    </lineage>
</organism>
<dbReference type="PANTHER" id="PTHR37464">
    <property type="entry name" value="BLL2463 PROTEIN"/>
    <property type="match status" value="1"/>
</dbReference>
<dbReference type="InterPro" id="IPR002035">
    <property type="entry name" value="VWF_A"/>
</dbReference>
<feature type="domain" description="Aerotolerance regulator N-terminal" evidence="2">
    <location>
        <begin position="1"/>
        <end position="76"/>
    </location>
</feature>
<dbReference type="InterPro" id="IPR011933">
    <property type="entry name" value="Double_TM_dom"/>
</dbReference>
<reference evidence="4 5" key="1">
    <citation type="submission" date="2016-11" db="EMBL/GenBank/DDBJ databases">
        <title>Study of marine rhodopsin-containing bacteria.</title>
        <authorList>
            <person name="Yoshizawa S."/>
            <person name="Kumagai Y."/>
            <person name="Kogure K."/>
        </authorList>
    </citation>
    <scope>NUCLEOTIDE SEQUENCE [LARGE SCALE GENOMIC DNA]</scope>
    <source>
        <strain evidence="4 5">SG-29</strain>
    </source>
</reference>
<keyword evidence="1" id="KW-1133">Transmembrane helix</keyword>
<dbReference type="AlphaFoldDB" id="A0A259U2U1"/>
<protein>
    <recommendedName>
        <fullName evidence="6">Aerotolerance regulator N-terminal domain-containing protein</fullName>
    </recommendedName>
</protein>
<dbReference type="Pfam" id="PF07584">
    <property type="entry name" value="BatA"/>
    <property type="match status" value="1"/>
</dbReference>
<dbReference type="Proteomes" id="UP000216446">
    <property type="component" value="Unassembled WGS sequence"/>
</dbReference>
<dbReference type="SUPFAM" id="SSF53300">
    <property type="entry name" value="vWA-like"/>
    <property type="match status" value="1"/>
</dbReference>
<dbReference type="InterPro" id="IPR024163">
    <property type="entry name" value="Aerotolerance_reg_N"/>
</dbReference>